<dbReference type="PANTHER" id="PTHR34539">
    <property type="entry name" value="T6J4.11 PROTEIN"/>
    <property type="match status" value="1"/>
</dbReference>
<sequence length="193" mass="21262">MEEELLINDERLTRSESSERKRVRDDSDDAVVDSPDVKRLRDDLFDVLDDSDPEPVSQDLDSVMKSFEDELSAASPTVTTAAQDSGETQPDLGYLFEASDDELGLPPPPSVSPIPIAKEEETTDLVRASSDSSGIDELWGFEDHVSNYDPLDLGSGVVEGGDYVTVEGIFEFPDDCFDSGDLFSWRSEFLPAE</sequence>
<dbReference type="AlphaFoldDB" id="A0A6D2JH57"/>
<protein>
    <submittedName>
        <fullName evidence="2">Uncharacterized protein</fullName>
    </submittedName>
</protein>
<feature type="region of interest" description="Disordered" evidence="1">
    <location>
        <begin position="67"/>
        <end position="92"/>
    </location>
</feature>
<proteinExistence type="predicted"/>
<accession>A0A6D2JH57</accession>
<reference evidence="2" key="1">
    <citation type="submission" date="2020-01" db="EMBL/GenBank/DDBJ databases">
        <authorList>
            <person name="Mishra B."/>
        </authorList>
    </citation>
    <scope>NUCLEOTIDE SEQUENCE [LARGE SCALE GENOMIC DNA]</scope>
</reference>
<evidence type="ECO:0000256" key="1">
    <source>
        <dbReference type="SAM" id="MobiDB-lite"/>
    </source>
</evidence>
<feature type="region of interest" description="Disordered" evidence="1">
    <location>
        <begin position="1"/>
        <end position="35"/>
    </location>
</feature>
<dbReference type="PANTHER" id="PTHR34539:SF18">
    <property type="entry name" value="(RAPE) HYPOTHETICAL PROTEIN"/>
    <property type="match status" value="1"/>
</dbReference>
<organism evidence="2 3">
    <name type="scientific">Microthlaspi erraticum</name>
    <dbReference type="NCBI Taxonomy" id="1685480"/>
    <lineage>
        <taxon>Eukaryota</taxon>
        <taxon>Viridiplantae</taxon>
        <taxon>Streptophyta</taxon>
        <taxon>Embryophyta</taxon>
        <taxon>Tracheophyta</taxon>
        <taxon>Spermatophyta</taxon>
        <taxon>Magnoliopsida</taxon>
        <taxon>eudicotyledons</taxon>
        <taxon>Gunneridae</taxon>
        <taxon>Pentapetalae</taxon>
        <taxon>rosids</taxon>
        <taxon>malvids</taxon>
        <taxon>Brassicales</taxon>
        <taxon>Brassicaceae</taxon>
        <taxon>Coluteocarpeae</taxon>
        <taxon>Microthlaspi</taxon>
    </lineage>
</organism>
<feature type="compositionally biased region" description="Polar residues" evidence="1">
    <location>
        <begin position="74"/>
        <end position="88"/>
    </location>
</feature>
<dbReference type="EMBL" id="CACVBM020001207">
    <property type="protein sequence ID" value="CAA7039278.1"/>
    <property type="molecule type" value="Genomic_DNA"/>
</dbReference>
<gene>
    <name evidence="2" type="ORF">MERR_LOCUS26513</name>
</gene>
<comment type="caution">
    <text evidence="2">The sequence shown here is derived from an EMBL/GenBank/DDBJ whole genome shotgun (WGS) entry which is preliminary data.</text>
</comment>
<dbReference type="OrthoDB" id="781489at2759"/>
<keyword evidence="3" id="KW-1185">Reference proteome</keyword>
<evidence type="ECO:0000313" key="3">
    <source>
        <dbReference type="Proteomes" id="UP000467841"/>
    </source>
</evidence>
<name>A0A6D2JH57_9BRAS</name>
<dbReference type="Proteomes" id="UP000467841">
    <property type="component" value="Unassembled WGS sequence"/>
</dbReference>
<feature type="compositionally biased region" description="Basic and acidic residues" evidence="1">
    <location>
        <begin position="8"/>
        <end position="25"/>
    </location>
</feature>
<evidence type="ECO:0000313" key="2">
    <source>
        <dbReference type="EMBL" id="CAA7039278.1"/>
    </source>
</evidence>